<accession>A0A401QHC0</accession>
<evidence type="ECO:0000313" key="2">
    <source>
        <dbReference type="Proteomes" id="UP000288216"/>
    </source>
</evidence>
<feature type="non-terminal residue" evidence="1">
    <location>
        <position position="44"/>
    </location>
</feature>
<comment type="caution">
    <text evidence="1">The sequence shown here is derived from an EMBL/GenBank/DDBJ whole genome shotgun (WGS) entry which is preliminary data.</text>
</comment>
<dbReference type="AlphaFoldDB" id="A0A401QHC0"/>
<dbReference type="InterPro" id="IPR036930">
    <property type="entry name" value="WGR_dom_sf"/>
</dbReference>
<evidence type="ECO:0000313" key="1">
    <source>
        <dbReference type="EMBL" id="GCB84801.1"/>
    </source>
</evidence>
<name>A0A401QHC0_SCYTO</name>
<dbReference type="SUPFAM" id="SSF142921">
    <property type="entry name" value="WGR domain-like"/>
    <property type="match status" value="1"/>
</dbReference>
<proteinExistence type="predicted"/>
<organism evidence="1 2">
    <name type="scientific">Scyliorhinus torazame</name>
    <name type="common">Cloudy catshark</name>
    <name type="synonym">Catulus torazame</name>
    <dbReference type="NCBI Taxonomy" id="75743"/>
    <lineage>
        <taxon>Eukaryota</taxon>
        <taxon>Metazoa</taxon>
        <taxon>Chordata</taxon>
        <taxon>Craniata</taxon>
        <taxon>Vertebrata</taxon>
        <taxon>Chondrichthyes</taxon>
        <taxon>Elasmobranchii</taxon>
        <taxon>Galeomorphii</taxon>
        <taxon>Galeoidea</taxon>
        <taxon>Carcharhiniformes</taxon>
        <taxon>Scyliorhinidae</taxon>
        <taxon>Scyliorhinus</taxon>
    </lineage>
</organism>
<dbReference type="Proteomes" id="UP000288216">
    <property type="component" value="Unassembled WGS sequence"/>
</dbReference>
<dbReference type="STRING" id="75743.A0A401QHC0"/>
<keyword evidence="2" id="KW-1185">Reference proteome</keyword>
<gene>
    <name evidence="1" type="ORF">scyTo_0025460</name>
</gene>
<dbReference type="EMBL" id="BFAA01097209">
    <property type="protein sequence ID" value="GCB84801.1"/>
    <property type="molecule type" value="Genomic_DNA"/>
</dbReference>
<dbReference type="OrthoDB" id="429950at2759"/>
<reference evidence="1 2" key="1">
    <citation type="journal article" date="2018" name="Nat. Ecol. Evol.">
        <title>Shark genomes provide insights into elasmobranch evolution and the origin of vertebrates.</title>
        <authorList>
            <person name="Hara Y"/>
            <person name="Yamaguchi K"/>
            <person name="Onimaru K"/>
            <person name="Kadota M"/>
            <person name="Koyanagi M"/>
            <person name="Keeley SD"/>
            <person name="Tatsumi K"/>
            <person name="Tanaka K"/>
            <person name="Motone F"/>
            <person name="Kageyama Y"/>
            <person name="Nozu R"/>
            <person name="Adachi N"/>
            <person name="Nishimura O"/>
            <person name="Nakagawa R"/>
            <person name="Tanegashima C"/>
            <person name="Kiyatake I"/>
            <person name="Matsumoto R"/>
            <person name="Murakumo K"/>
            <person name="Nishida K"/>
            <person name="Terakita A"/>
            <person name="Kuratani S"/>
            <person name="Sato K"/>
            <person name="Hyodo S Kuraku.S."/>
        </authorList>
    </citation>
    <scope>NUCLEOTIDE SEQUENCE [LARGE SCALE GENOMIC DNA]</scope>
</reference>
<protein>
    <submittedName>
        <fullName evidence="1">Uncharacterized protein</fullName>
    </submittedName>
</protein>
<sequence>MSSKEEAVDHFLGLYEEKTGNAWHCQNFTKYPDRFYPLEIDYGQ</sequence>